<dbReference type="InterPro" id="IPR017647">
    <property type="entry name" value="Dnd_assoc_3"/>
</dbReference>
<dbReference type="RefSeq" id="WP_055300498.1">
    <property type="nucleotide sequence ID" value="NZ_JAGURF010000010.1"/>
</dbReference>
<name>A0A174S4H2_BACT4</name>
<protein>
    <submittedName>
        <fullName evidence="1">DNA phosphorothioation-dependent restriction protein DptF</fullName>
    </submittedName>
</protein>
<dbReference type="AlphaFoldDB" id="A0A174S4H2"/>
<evidence type="ECO:0000313" key="1">
    <source>
        <dbReference type="EMBL" id="CUP92612.1"/>
    </source>
</evidence>
<evidence type="ECO:0000313" key="2">
    <source>
        <dbReference type="Proteomes" id="UP000095576"/>
    </source>
</evidence>
<dbReference type="Proteomes" id="UP000095576">
    <property type="component" value="Unassembled WGS sequence"/>
</dbReference>
<gene>
    <name evidence="1" type="ORF">ERS852511_03680</name>
</gene>
<dbReference type="EMBL" id="CZAP01000016">
    <property type="protein sequence ID" value="CUP92612.1"/>
    <property type="molecule type" value="Genomic_DNA"/>
</dbReference>
<dbReference type="NCBIfam" id="TIGR03238">
    <property type="entry name" value="dnd_assoc_3"/>
    <property type="match status" value="1"/>
</dbReference>
<accession>A0A174S4H2</accession>
<organism evidence="1 2">
    <name type="scientific">Bacteroides thetaiotaomicron</name>
    <dbReference type="NCBI Taxonomy" id="818"/>
    <lineage>
        <taxon>Bacteria</taxon>
        <taxon>Pseudomonadati</taxon>
        <taxon>Bacteroidota</taxon>
        <taxon>Bacteroidia</taxon>
        <taxon>Bacteroidales</taxon>
        <taxon>Bacteroidaceae</taxon>
        <taxon>Bacteroides</taxon>
    </lineage>
</organism>
<reference evidence="1 2" key="1">
    <citation type="submission" date="2015-09" db="EMBL/GenBank/DDBJ databases">
        <authorList>
            <consortium name="Pathogen Informatics"/>
        </authorList>
    </citation>
    <scope>NUCLEOTIDE SEQUENCE [LARGE SCALE GENOMIC DNA]</scope>
    <source>
        <strain evidence="1 2">2789STDY5834899</strain>
    </source>
</reference>
<proteinExistence type="predicted"/>
<sequence length="551" mass="62775">MKELQRLCHGSQEAVQSGSALSPMDQYLHVERLIESDIRIKMDEISEQGGGLLLLVGSAGDGKSHIISNLKASGKYADFEFLNDATEGCSPSMNAVKTLKYTLQNFSDERIEHTTDKILVAINLGKLLDFVEDSEIKSRYTTFCNVAQSLAEGDQQTIHKTNKIKIISLSHQQIFELDTETSDNTYPVSSRFLSCILSKIASKSENNPFYQAFLEDKVKGQNAIDPVAINYELLQVTEIQNTIVKLLIEAIIRFNLLVTPREFLDFVYSILVYPSWKTYRESKDFFSALLPTMLLNGGENKIQRAISLLDPIKCSCLSHDNNLAVLYSTFDFNPQILQEALGPKLIEELSIILKKFYANKDVNSRTQLATLLFRLNHLFSYHSDSQAYKKFLKYLKGYYLKDGKAFHYLNHLVLNAIPRHYGSYIDKPNFIPLNIQGSHYKLFATLKMPSAKYDVHFNANKPHIFDIAMNLNWTLEGNKIPLHIDYPLFEHLIELKNGKLATTYEGEKSLAFSNFVRELSQYSEAKEEVLILNDKNEIITFSETYGNIQMA</sequence>